<evidence type="ECO:0000313" key="2">
    <source>
        <dbReference type="EMBL" id="RDX60346.1"/>
    </source>
</evidence>
<evidence type="ECO:0000256" key="1">
    <source>
        <dbReference type="SAM" id="MobiDB-lite"/>
    </source>
</evidence>
<keyword evidence="3" id="KW-1185">Reference proteome</keyword>
<dbReference type="Proteomes" id="UP000257109">
    <property type="component" value="Unassembled WGS sequence"/>
</dbReference>
<feature type="region of interest" description="Disordered" evidence="1">
    <location>
        <begin position="51"/>
        <end position="85"/>
    </location>
</feature>
<comment type="caution">
    <text evidence="2">The sequence shown here is derived from an EMBL/GenBank/DDBJ whole genome shotgun (WGS) entry which is preliminary data.</text>
</comment>
<protein>
    <submittedName>
        <fullName evidence="2">Uncharacterized protein</fullName>
    </submittedName>
</protein>
<accession>A0A371E2U2</accession>
<feature type="compositionally biased region" description="Basic residues" evidence="1">
    <location>
        <begin position="76"/>
        <end position="85"/>
    </location>
</feature>
<evidence type="ECO:0000313" key="3">
    <source>
        <dbReference type="Proteomes" id="UP000257109"/>
    </source>
</evidence>
<organism evidence="2 3">
    <name type="scientific">Mucuna pruriens</name>
    <name type="common">Velvet bean</name>
    <name type="synonym">Dolichos pruriens</name>
    <dbReference type="NCBI Taxonomy" id="157652"/>
    <lineage>
        <taxon>Eukaryota</taxon>
        <taxon>Viridiplantae</taxon>
        <taxon>Streptophyta</taxon>
        <taxon>Embryophyta</taxon>
        <taxon>Tracheophyta</taxon>
        <taxon>Spermatophyta</taxon>
        <taxon>Magnoliopsida</taxon>
        <taxon>eudicotyledons</taxon>
        <taxon>Gunneridae</taxon>
        <taxon>Pentapetalae</taxon>
        <taxon>rosids</taxon>
        <taxon>fabids</taxon>
        <taxon>Fabales</taxon>
        <taxon>Fabaceae</taxon>
        <taxon>Papilionoideae</taxon>
        <taxon>50 kb inversion clade</taxon>
        <taxon>NPAAA clade</taxon>
        <taxon>indigoferoid/millettioid clade</taxon>
        <taxon>Phaseoleae</taxon>
        <taxon>Mucuna</taxon>
    </lineage>
</organism>
<sequence length="85" mass="9707">MKKILLASAGRLKSFSIRMVLEDDPNSLLQKAKDLNILPWSQEVNETIHQNLERGGPNTPPRQHQNHERGSLCMKTLRKAVQRPP</sequence>
<dbReference type="EMBL" id="QJKJ01016925">
    <property type="protein sequence ID" value="RDX60346.1"/>
    <property type="molecule type" value="Genomic_DNA"/>
</dbReference>
<dbReference type="AlphaFoldDB" id="A0A371E2U2"/>
<feature type="non-terminal residue" evidence="2">
    <location>
        <position position="1"/>
    </location>
</feature>
<proteinExistence type="predicted"/>
<reference evidence="2" key="1">
    <citation type="submission" date="2018-05" db="EMBL/GenBank/DDBJ databases">
        <title>Draft genome of Mucuna pruriens seed.</title>
        <authorList>
            <person name="Nnadi N.E."/>
            <person name="Vos R."/>
            <person name="Hasami M.H."/>
            <person name="Devisetty U.K."/>
            <person name="Aguiy J.C."/>
        </authorList>
    </citation>
    <scope>NUCLEOTIDE SEQUENCE [LARGE SCALE GENOMIC DNA]</scope>
    <source>
        <strain evidence="2">JCA_2017</strain>
    </source>
</reference>
<gene>
    <name evidence="2" type="ORF">CR513_61515</name>
</gene>
<name>A0A371E2U2_MUCPR</name>